<reference evidence="1 2" key="1">
    <citation type="submission" date="2015-04" db="EMBL/GenBank/DDBJ databases">
        <title>Draft genome of the roundworm Trichinella nativa.</title>
        <authorList>
            <person name="Mitreva M."/>
        </authorList>
    </citation>
    <scope>NUCLEOTIDE SEQUENCE [LARGE SCALE GENOMIC DNA]</scope>
    <source>
        <strain evidence="1 2">ISS45</strain>
    </source>
</reference>
<dbReference type="InterPro" id="IPR035994">
    <property type="entry name" value="Nucleoside_phosphorylase_sf"/>
</dbReference>
<accession>A0A1Y3EJX0</accession>
<evidence type="ECO:0000313" key="1">
    <source>
        <dbReference type="EMBL" id="OUC45462.1"/>
    </source>
</evidence>
<gene>
    <name evidence="1" type="ORF">D917_01884</name>
</gene>
<proteinExistence type="predicted"/>
<dbReference type="AlphaFoldDB" id="A0A1Y3EJX0"/>
<organism evidence="1 2">
    <name type="scientific">Trichinella nativa</name>
    <dbReference type="NCBI Taxonomy" id="6335"/>
    <lineage>
        <taxon>Eukaryota</taxon>
        <taxon>Metazoa</taxon>
        <taxon>Ecdysozoa</taxon>
        <taxon>Nematoda</taxon>
        <taxon>Enoplea</taxon>
        <taxon>Dorylaimia</taxon>
        <taxon>Trichinellida</taxon>
        <taxon>Trichinellidae</taxon>
        <taxon>Trichinella</taxon>
    </lineage>
</organism>
<dbReference type="GO" id="GO:0009116">
    <property type="term" value="P:nucleoside metabolic process"/>
    <property type="evidence" value="ECO:0007669"/>
    <property type="project" value="InterPro"/>
</dbReference>
<comment type="caution">
    <text evidence="1">The sequence shown here is derived from an EMBL/GenBank/DDBJ whole genome shotgun (WGS) entry which is preliminary data.</text>
</comment>
<dbReference type="Gene3D" id="3.40.50.1580">
    <property type="entry name" value="Nucleoside phosphorylase domain"/>
    <property type="match status" value="1"/>
</dbReference>
<name>A0A1Y3EJX0_9BILA</name>
<evidence type="ECO:0000313" key="2">
    <source>
        <dbReference type="Proteomes" id="UP000243006"/>
    </source>
</evidence>
<sequence>MRIACKKSRSVSKQSANDEILPINQQVRAMKAMFSLQQAEKLLQSILHCSCVQFCWQYLHSLAFILVHVSSDFMHKFAWKLRFICISCEIIIIIIEQDRMDGTFCGFSLQQRQQFLQRAKELDVCNIDMEASCFTAFCQRAKLTGEFSNLNI</sequence>
<dbReference type="Proteomes" id="UP000243006">
    <property type="component" value="Unassembled WGS sequence"/>
</dbReference>
<protein>
    <submittedName>
        <fullName evidence="1">Uncharacterized protein</fullName>
    </submittedName>
</protein>
<dbReference type="EMBL" id="LVZM01009441">
    <property type="protein sequence ID" value="OUC45462.1"/>
    <property type="molecule type" value="Genomic_DNA"/>
</dbReference>
<dbReference type="GO" id="GO:0003824">
    <property type="term" value="F:catalytic activity"/>
    <property type="evidence" value="ECO:0007669"/>
    <property type="project" value="InterPro"/>
</dbReference>